<dbReference type="InterPro" id="IPR027417">
    <property type="entry name" value="P-loop_NTPase"/>
</dbReference>
<evidence type="ECO:0000256" key="8">
    <source>
        <dbReference type="ARBA" id="ARBA00022840"/>
    </source>
</evidence>
<dbReference type="GO" id="GO:0009423">
    <property type="term" value="P:chorismate biosynthetic process"/>
    <property type="evidence" value="ECO:0007669"/>
    <property type="project" value="UniProtKB-UniPathway"/>
</dbReference>
<evidence type="ECO:0000259" key="11">
    <source>
        <dbReference type="SMART" id="SM00382"/>
    </source>
</evidence>
<evidence type="ECO:0000256" key="2">
    <source>
        <dbReference type="ARBA" id="ARBA00006997"/>
    </source>
</evidence>
<keyword evidence="5 12" id="KW-0808">Transferase</keyword>
<dbReference type="UniPathway" id="UPA00053">
    <property type="reaction ID" value="UER00088"/>
</dbReference>
<evidence type="ECO:0000256" key="10">
    <source>
        <dbReference type="ARBA" id="ARBA00048567"/>
    </source>
</evidence>
<evidence type="ECO:0000256" key="3">
    <source>
        <dbReference type="ARBA" id="ARBA00012154"/>
    </source>
</evidence>
<dbReference type="AlphaFoldDB" id="A0A3B1AJP0"/>
<name>A0A3B1AJP0_9ZZZZ</name>
<evidence type="ECO:0000313" key="12">
    <source>
        <dbReference type="EMBL" id="VAW98589.1"/>
    </source>
</evidence>
<evidence type="ECO:0000256" key="5">
    <source>
        <dbReference type="ARBA" id="ARBA00022679"/>
    </source>
</evidence>
<dbReference type="InterPro" id="IPR023000">
    <property type="entry name" value="Shikimate_kinase_CS"/>
</dbReference>
<evidence type="ECO:0000256" key="4">
    <source>
        <dbReference type="ARBA" id="ARBA00022605"/>
    </source>
</evidence>
<dbReference type="NCBIfam" id="NF003456">
    <property type="entry name" value="PRK05057.1"/>
    <property type="match status" value="1"/>
</dbReference>
<dbReference type="PANTHER" id="PTHR21087:SF16">
    <property type="entry name" value="SHIKIMATE KINASE 1, CHLOROPLASTIC"/>
    <property type="match status" value="1"/>
</dbReference>
<dbReference type="GO" id="GO:0005829">
    <property type="term" value="C:cytosol"/>
    <property type="evidence" value="ECO:0007669"/>
    <property type="project" value="TreeGrafter"/>
</dbReference>
<dbReference type="GO" id="GO:0009073">
    <property type="term" value="P:aromatic amino acid family biosynthetic process"/>
    <property type="evidence" value="ECO:0007669"/>
    <property type="project" value="UniProtKB-KW"/>
</dbReference>
<comment type="pathway">
    <text evidence="1">Metabolic intermediate biosynthesis; chorismate biosynthesis; chorismate from D-erythrose 4-phosphate and phosphoenolpyruvate: step 5/7.</text>
</comment>
<dbReference type="EMBL" id="UOFR01000061">
    <property type="protein sequence ID" value="VAW98589.1"/>
    <property type="molecule type" value="Genomic_DNA"/>
</dbReference>
<dbReference type="GO" id="GO:0008652">
    <property type="term" value="P:amino acid biosynthetic process"/>
    <property type="evidence" value="ECO:0007669"/>
    <property type="project" value="UniProtKB-KW"/>
</dbReference>
<evidence type="ECO:0000256" key="6">
    <source>
        <dbReference type="ARBA" id="ARBA00022741"/>
    </source>
</evidence>
<dbReference type="InterPro" id="IPR031322">
    <property type="entry name" value="Shikimate/glucono_kinase"/>
</dbReference>
<keyword evidence="7 12" id="KW-0418">Kinase</keyword>
<comment type="similarity">
    <text evidence="2">Belongs to the shikimate kinase family.</text>
</comment>
<protein>
    <recommendedName>
        <fullName evidence="3">shikimate kinase</fullName>
        <ecNumber evidence="3">2.7.1.71</ecNumber>
    </recommendedName>
</protein>
<dbReference type="PANTHER" id="PTHR21087">
    <property type="entry name" value="SHIKIMATE KINASE"/>
    <property type="match status" value="1"/>
</dbReference>
<evidence type="ECO:0000256" key="9">
    <source>
        <dbReference type="ARBA" id="ARBA00023141"/>
    </source>
</evidence>
<accession>A0A3B1AJP0</accession>
<feature type="domain" description="AAA+ ATPase" evidence="11">
    <location>
        <begin position="3"/>
        <end position="126"/>
    </location>
</feature>
<sequence length="173" mass="19337">MNPGQSIFLVGPMGVGKTTIGRQLARLLNYEFVDSDHEIELKSGASIPWIFDVEGEQGFRQREQAMLDELSQRPSIVLATGGGAVVLVENRRVLQKRGIVVYLKADVDELLRRTAHDKNRPLLQTDDPAATLSALITEREPWYLEVADIVFDTQRKNSGPTANLLLKQINKLD</sequence>
<keyword evidence="8" id="KW-0067">ATP-binding</keyword>
<dbReference type="GO" id="GO:0005524">
    <property type="term" value="F:ATP binding"/>
    <property type="evidence" value="ECO:0007669"/>
    <property type="project" value="UniProtKB-KW"/>
</dbReference>
<evidence type="ECO:0000256" key="7">
    <source>
        <dbReference type="ARBA" id="ARBA00022777"/>
    </source>
</evidence>
<comment type="catalytic activity">
    <reaction evidence="10">
        <text>shikimate + ATP = 3-phosphoshikimate + ADP + H(+)</text>
        <dbReference type="Rhea" id="RHEA:13121"/>
        <dbReference type="ChEBI" id="CHEBI:15378"/>
        <dbReference type="ChEBI" id="CHEBI:30616"/>
        <dbReference type="ChEBI" id="CHEBI:36208"/>
        <dbReference type="ChEBI" id="CHEBI:145989"/>
        <dbReference type="ChEBI" id="CHEBI:456216"/>
        <dbReference type="EC" id="2.7.1.71"/>
    </reaction>
</comment>
<organism evidence="12">
    <name type="scientific">hydrothermal vent metagenome</name>
    <dbReference type="NCBI Taxonomy" id="652676"/>
    <lineage>
        <taxon>unclassified sequences</taxon>
        <taxon>metagenomes</taxon>
        <taxon>ecological metagenomes</taxon>
    </lineage>
</organism>
<dbReference type="InterPro" id="IPR000623">
    <property type="entry name" value="Shikimate_kinase/TSH1"/>
</dbReference>
<dbReference type="PROSITE" id="PS01128">
    <property type="entry name" value="SHIKIMATE_KINASE"/>
    <property type="match status" value="1"/>
</dbReference>
<gene>
    <name evidence="12" type="ORF">MNBD_GAMMA21-390</name>
</gene>
<dbReference type="SMART" id="SM00382">
    <property type="entry name" value="AAA"/>
    <property type="match status" value="1"/>
</dbReference>
<keyword evidence="6" id="KW-0547">Nucleotide-binding</keyword>
<dbReference type="EC" id="2.7.1.71" evidence="3"/>
<keyword evidence="9" id="KW-0057">Aromatic amino acid biosynthesis</keyword>
<dbReference type="Pfam" id="PF01202">
    <property type="entry name" value="SKI"/>
    <property type="match status" value="1"/>
</dbReference>
<keyword evidence="4" id="KW-0028">Amino-acid biosynthesis</keyword>
<dbReference type="InterPro" id="IPR003593">
    <property type="entry name" value="AAA+_ATPase"/>
</dbReference>
<dbReference type="Gene3D" id="3.40.50.300">
    <property type="entry name" value="P-loop containing nucleotide triphosphate hydrolases"/>
    <property type="match status" value="1"/>
</dbReference>
<dbReference type="SUPFAM" id="SSF52540">
    <property type="entry name" value="P-loop containing nucleoside triphosphate hydrolases"/>
    <property type="match status" value="1"/>
</dbReference>
<reference evidence="12" key="1">
    <citation type="submission" date="2018-06" db="EMBL/GenBank/DDBJ databases">
        <authorList>
            <person name="Zhirakovskaya E."/>
        </authorList>
    </citation>
    <scope>NUCLEOTIDE SEQUENCE</scope>
</reference>
<dbReference type="CDD" id="cd00464">
    <property type="entry name" value="SK"/>
    <property type="match status" value="1"/>
</dbReference>
<dbReference type="HAMAP" id="MF_00109">
    <property type="entry name" value="Shikimate_kinase"/>
    <property type="match status" value="1"/>
</dbReference>
<evidence type="ECO:0000256" key="1">
    <source>
        <dbReference type="ARBA" id="ARBA00004842"/>
    </source>
</evidence>
<proteinExistence type="inferred from homology"/>
<dbReference type="GO" id="GO:0004765">
    <property type="term" value="F:shikimate kinase activity"/>
    <property type="evidence" value="ECO:0007669"/>
    <property type="project" value="UniProtKB-EC"/>
</dbReference>
<dbReference type="PRINTS" id="PR01100">
    <property type="entry name" value="SHIKIMTKNASE"/>
</dbReference>